<gene>
    <name evidence="2" type="ORF">K0B96_14705</name>
</gene>
<dbReference type="Proteomes" id="UP000825051">
    <property type="component" value="Chromosome"/>
</dbReference>
<evidence type="ECO:0000313" key="3">
    <source>
        <dbReference type="Proteomes" id="UP000825051"/>
    </source>
</evidence>
<dbReference type="AlphaFoldDB" id="A0A8F9XJC8"/>
<name>A0A8F9XJC8_9BACT</name>
<evidence type="ECO:0000256" key="1">
    <source>
        <dbReference type="SAM" id="SignalP"/>
    </source>
</evidence>
<organism evidence="2 3">
    <name type="scientific">Horticoccus luteus</name>
    <dbReference type="NCBI Taxonomy" id="2862869"/>
    <lineage>
        <taxon>Bacteria</taxon>
        <taxon>Pseudomonadati</taxon>
        <taxon>Verrucomicrobiota</taxon>
        <taxon>Opitutia</taxon>
        <taxon>Opitutales</taxon>
        <taxon>Opitutaceae</taxon>
        <taxon>Horticoccus</taxon>
    </lineage>
</organism>
<dbReference type="RefSeq" id="WP_220161637.1">
    <property type="nucleotide sequence ID" value="NZ_CP080507.1"/>
</dbReference>
<reference evidence="2" key="1">
    <citation type="submission" date="2021-08" db="EMBL/GenBank/DDBJ databases">
        <title>Genome of a novel bacterium of the phylum Verrucomicrobia, Oleiharenicola sp. KSB-15.</title>
        <authorList>
            <person name="Chung J.-H."/>
            <person name="Ahn J.-H."/>
            <person name="Yoon Y."/>
            <person name="Kim D.-Y."/>
            <person name="An S.-H."/>
            <person name="Park I."/>
            <person name="Yeon J."/>
        </authorList>
    </citation>
    <scope>NUCLEOTIDE SEQUENCE</scope>
    <source>
        <strain evidence="2">KSB-15</strain>
    </source>
</reference>
<feature type="chain" id="PRO_5033999406" evidence="1">
    <location>
        <begin position="29"/>
        <end position="306"/>
    </location>
</feature>
<dbReference type="KEGG" id="ole:K0B96_14705"/>
<protein>
    <submittedName>
        <fullName evidence="2">Uncharacterized protein</fullName>
    </submittedName>
</protein>
<keyword evidence="3" id="KW-1185">Reference proteome</keyword>
<keyword evidence="1" id="KW-0732">Signal</keyword>
<sequence>MISVLRPLRVPACRFSIALGVLASVAFAAAPATPPSGRSPRLAKTGDFVFNILPKSLQKNPYMDMTFNTEYTAYGHTLPAATPEHPVYYVLHDAGFRQLGWSVAREKPPGAETMHAALIKALRQNGFIAADPPAHEPTLLINYFWGSHNRPDDETAHDFPELMRKNMTERALLIGGKTLADEVNNTILWGAGQHNNVEKMEFLTDQAADNIYYIVASAYDYRAFARKDRKLVWRTTMTAAADGLALDQTMQPLIASGAQFLGHETTEPEIGSRHILRDSHVEIGDTIMVDESASSATKTPPAKKEK</sequence>
<evidence type="ECO:0000313" key="2">
    <source>
        <dbReference type="EMBL" id="QYM78533.1"/>
    </source>
</evidence>
<dbReference type="EMBL" id="CP080507">
    <property type="protein sequence ID" value="QYM78533.1"/>
    <property type="molecule type" value="Genomic_DNA"/>
</dbReference>
<accession>A0A8F9XJC8</accession>
<proteinExistence type="predicted"/>
<feature type="signal peptide" evidence="1">
    <location>
        <begin position="1"/>
        <end position="28"/>
    </location>
</feature>